<protein>
    <recommendedName>
        <fullName evidence="3">Ferric siderophore reductase C-terminal domain-containing protein</fullName>
    </recommendedName>
</protein>
<keyword evidence="2" id="KW-1185">Reference proteome</keyword>
<evidence type="ECO:0008006" key="3">
    <source>
        <dbReference type="Google" id="ProtNLM"/>
    </source>
</evidence>
<dbReference type="Proteomes" id="UP000574133">
    <property type="component" value="Unassembled WGS sequence"/>
</dbReference>
<evidence type="ECO:0000313" key="2">
    <source>
        <dbReference type="Proteomes" id="UP000574133"/>
    </source>
</evidence>
<proteinExistence type="predicted"/>
<dbReference type="AlphaFoldDB" id="A0A841T5D0"/>
<reference evidence="1 2" key="1">
    <citation type="submission" date="2020-08" db="EMBL/GenBank/DDBJ databases">
        <title>Cohnella phylogeny.</title>
        <authorList>
            <person name="Dunlap C."/>
        </authorList>
    </citation>
    <scope>NUCLEOTIDE SEQUENCE [LARGE SCALE GENOMIC DNA]</scope>
    <source>
        <strain evidence="1 2">DSM 103658</strain>
    </source>
</reference>
<accession>A0A841T5D0</accession>
<evidence type="ECO:0000313" key="1">
    <source>
        <dbReference type="EMBL" id="MBB6676072.1"/>
    </source>
</evidence>
<gene>
    <name evidence="1" type="ORF">H4Q31_01885</name>
</gene>
<dbReference type="RefSeq" id="WP_185177378.1">
    <property type="nucleotide sequence ID" value="NZ_CBCSEP010000012.1"/>
</dbReference>
<dbReference type="EMBL" id="JACJVN010000009">
    <property type="protein sequence ID" value="MBB6676072.1"/>
    <property type="molecule type" value="Genomic_DNA"/>
</dbReference>
<name>A0A841T5D0_9BACL</name>
<organism evidence="1 2">
    <name type="scientific">Cohnella lubricantis</name>
    <dbReference type="NCBI Taxonomy" id="2163172"/>
    <lineage>
        <taxon>Bacteria</taxon>
        <taxon>Bacillati</taxon>
        <taxon>Bacillota</taxon>
        <taxon>Bacilli</taxon>
        <taxon>Bacillales</taxon>
        <taxon>Paenibacillaceae</taxon>
        <taxon>Cohnella</taxon>
    </lineage>
</organism>
<comment type="caution">
    <text evidence="1">The sequence shown here is derived from an EMBL/GenBank/DDBJ whole genome shotgun (WGS) entry which is preliminary data.</text>
</comment>
<sequence>MTSPYDFSLAKYYFHISPEGVDHLIAEMPAAELLGGSRLKDMIQSMGEMVQAFDMTLPASFFGTSLCHLCLVKLQFLAQYNVILDLSLERLTFQVDYEESHGHPHLGFRINEVATREIPSENGDAAVREDWEAYARDVVTPAVEAVAQTAGMKPEMIWPQFGGLAAMMQDFVQQSKASAETNERFEHHLQLLTESISPEAFHQKRSPFKCKVRYVENFYEPGEKWVMRSACCLYDRREGGEKCYICPRRTDQEREEMKERLLAEANAK</sequence>